<name>A0ABY8UYR8_9BACI</name>
<gene>
    <name evidence="2" type="ORF">QNI29_18420</name>
</gene>
<organism evidence="2 3">
    <name type="scientific">Pontibacillus chungwhensis</name>
    <dbReference type="NCBI Taxonomy" id="265426"/>
    <lineage>
        <taxon>Bacteria</taxon>
        <taxon>Bacillati</taxon>
        <taxon>Bacillota</taxon>
        <taxon>Bacilli</taxon>
        <taxon>Bacillales</taxon>
        <taxon>Bacillaceae</taxon>
        <taxon>Pontibacillus</taxon>
    </lineage>
</organism>
<evidence type="ECO:0000256" key="1">
    <source>
        <dbReference type="SAM" id="SignalP"/>
    </source>
</evidence>
<dbReference type="Pfam" id="PF04294">
    <property type="entry name" value="VanW"/>
    <property type="match status" value="1"/>
</dbReference>
<evidence type="ECO:0000313" key="2">
    <source>
        <dbReference type="EMBL" id="WIF97679.1"/>
    </source>
</evidence>
<dbReference type="PANTHER" id="PTHR35788:SF1">
    <property type="entry name" value="EXPORTED PROTEIN"/>
    <property type="match status" value="1"/>
</dbReference>
<dbReference type="RefSeq" id="WP_231417937.1">
    <property type="nucleotide sequence ID" value="NZ_CP126446.1"/>
</dbReference>
<dbReference type="EMBL" id="CP126446">
    <property type="protein sequence ID" value="WIF97679.1"/>
    <property type="molecule type" value="Genomic_DNA"/>
</dbReference>
<dbReference type="InterPro" id="IPR052913">
    <property type="entry name" value="Glycopeptide_resist_protein"/>
</dbReference>
<feature type="chain" id="PRO_5046605482" evidence="1">
    <location>
        <begin position="20"/>
        <end position="315"/>
    </location>
</feature>
<evidence type="ECO:0000313" key="3">
    <source>
        <dbReference type="Proteomes" id="UP001236652"/>
    </source>
</evidence>
<dbReference type="Proteomes" id="UP001236652">
    <property type="component" value="Chromosome"/>
</dbReference>
<accession>A0ABY8UYR8</accession>
<dbReference type="PANTHER" id="PTHR35788">
    <property type="entry name" value="EXPORTED PROTEIN-RELATED"/>
    <property type="match status" value="1"/>
</dbReference>
<keyword evidence="3" id="KW-1185">Reference proteome</keyword>
<protein>
    <submittedName>
        <fullName evidence="2">VanW family protein</fullName>
    </submittedName>
</protein>
<proteinExistence type="predicted"/>
<reference evidence="2 3" key="1">
    <citation type="submission" date="2023-05" db="EMBL/GenBank/DDBJ databases">
        <title>Comparative genomics reveals the evidence of polycyclic aromatic hydrocarbons degradation in moderately halophilic genus Pontibacillus.</title>
        <authorList>
            <person name="Yang H."/>
            <person name="Qian Z."/>
        </authorList>
    </citation>
    <scope>NUCLEOTIDE SEQUENCE [LARGE SCALE GENOMIC DNA]</scope>
    <source>
        <strain evidence="3">HN14</strain>
    </source>
</reference>
<sequence length="315" mass="35028">MMKMVLLGLSILVGGAGVAAPVAEKEQISILHDGDEVKKVEVIPFTHEVGEPFVDLERVGKLSRELSEQLVQEPVNAKIGKSGEILSGEPGFKVYEEKFQTKFIQTLYEPSKQSMTVPLMTVHPKVDSELIAHIRTQQIGQYVTYFNSRNEERTHNIQLSSDAIDNHVVFPNEVFSFNEVVGKRTKEKGYKPAPVIVKGEVTEGIGGGICQVSSTLFNAVDHARIKIVERYSHSKQVPYVPPGRDATVSWWGPDFTFKNNYNEPVLIRSNVVGGTLRIAIYSANGVDVKPRDIPDASKELPDEIHIDNLKDGFME</sequence>
<dbReference type="InterPro" id="IPR007391">
    <property type="entry name" value="Vancomycin_resist_VanW"/>
</dbReference>
<feature type="signal peptide" evidence="1">
    <location>
        <begin position="1"/>
        <end position="19"/>
    </location>
</feature>
<keyword evidence="1" id="KW-0732">Signal</keyword>